<evidence type="ECO:0000256" key="1">
    <source>
        <dbReference type="SAM" id="SignalP"/>
    </source>
</evidence>
<dbReference type="EMBL" id="UGUV01000002">
    <property type="protein sequence ID" value="SUD51367.1"/>
    <property type="molecule type" value="Genomic_DNA"/>
</dbReference>
<organism evidence="2 5">
    <name type="scientific">Ectopseudomonas oleovorans</name>
    <name type="common">Pseudomonas oleovorans</name>
    <dbReference type="NCBI Taxonomy" id="301"/>
    <lineage>
        <taxon>Bacteria</taxon>
        <taxon>Pseudomonadati</taxon>
        <taxon>Pseudomonadota</taxon>
        <taxon>Gammaproteobacteria</taxon>
        <taxon>Pseudomonadales</taxon>
        <taxon>Pseudomonadaceae</taxon>
        <taxon>Ectopseudomonas</taxon>
    </lineage>
</organism>
<evidence type="ECO:0000313" key="4">
    <source>
        <dbReference type="Proteomes" id="UP000254084"/>
    </source>
</evidence>
<dbReference type="Proteomes" id="UP000254084">
    <property type="component" value="Unassembled WGS sequence"/>
</dbReference>
<evidence type="ECO:0000313" key="5">
    <source>
        <dbReference type="Proteomes" id="UP000255303"/>
    </source>
</evidence>
<gene>
    <name evidence="2" type="ORF">NCTC10692_01816</name>
    <name evidence="3" type="ORF">NCTC10860_00376</name>
</gene>
<dbReference type="EMBL" id="UGUW01000004">
    <property type="protein sequence ID" value="SUD58143.1"/>
    <property type="molecule type" value="Genomic_DNA"/>
</dbReference>
<feature type="signal peptide" evidence="1">
    <location>
        <begin position="1"/>
        <end position="19"/>
    </location>
</feature>
<proteinExistence type="predicted"/>
<name>A0A379JRV0_ECTOL</name>
<accession>A0A379JRV0</accession>
<sequence>MKQYVSLVALSLLSLQAAALDLAKHPQVFEPARA</sequence>
<protein>
    <submittedName>
        <fullName evidence="2">Uncharacterized protein</fullName>
    </submittedName>
</protein>
<feature type="chain" id="PRO_5043165441" evidence="1">
    <location>
        <begin position="20"/>
        <end position="34"/>
    </location>
</feature>
<reference evidence="4 5" key="1">
    <citation type="submission" date="2018-06" db="EMBL/GenBank/DDBJ databases">
        <authorList>
            <consortium name="Pathogen Informatics"/>
            <person name="Doyle S."/>
        </authorList>
    </citation>
    <scope>NUCLEOTIDE SEQUENCE [LARGE SCALE GENOMIC DNA]</scope>
    <source>
        <strain evidence="2 5">NCTC10692</strain>
        <strain evidence="3 4">NCTC10860</strain>
    </source>
</reference>
<accession>A0A379K0L7</accession>
<dbReference type="Proteomes" id="UP000255303">
    <property type="component" value="Unassembled WGS sequence"/>
</dbReference>
<keyword evidence="1" id="KW-0732">Signal</keyword>
<evidence type="ECO:0000313" key="3">
    <source>
        <dbReference type="EMBL" id="SUD58143.1"/>
    </source>
</evidence>
<dbReference type="AlphaFoldDB" id="A0A379JRV0"/>
<evidence type="ECO:0000313" key="2">
    <source>
        <dbReference type="EMBL" id="SUD51367.1"/>
    </source>
</evidence>